<keyword evidence="2" id="KW-1185">Reference proteome</keyword>
<accession>A0A840KCL7</accession>
<gene>
    <name evidence="1" type="ORF">HNP38_001030</name>
</gene>
<reference evidence="1 2" key="1">
    <citation type="submission" date="2020-08" db="EMBL/GenBank/DDBJ databases">
        <title>Functional genomics of gut bacteria from endangered species of beetles.</title>
        <authorList>
            <person name="Carlos-Shanley C."/>
        </authorList>
    </citation>
    <scope>NUCLEOTIDE SEQUENCE [LARGE SCALE GENOMIC DNA]</scope>
    <source>
        <strain evidence="1 2">S00151</strain>
    </source>
</reference>
<dbReference type="PROSITE" id="PS51257">
    <property type="entry name" value="PROKAR_LIPOPROTEIN"/>
    <property type="match status" value="1"/>
</dbReference>
<sequence length="274" mass="30818">MKIFKKFMIIAMGLFLIACEDVVEVDLDKAEPELVVDASIDWEKGTIGKDQKIRLSTTTGYYSSEFPTVSGANIVVTNSANAVFSFIENPDKKGEYICSNFEPVIGETYTLTILLNGETYKAEEKLMSVPDIEDTIEQNNSGGMAGDEVEITYYYQDNGAQENYYLNRITTHLVAFPQYQAEDDENNQGNLTPMFYSHKDLKAGDVIHIKLYGISKRYFDYFRKLLSASGNDDSPFPTTPTAVRGNILNQTNSKNSVYGYFRLSEVAVKSYTIQ</sequence>
<evidence type="ECO:0000313" key="1">
    <source>
        <dbReference type="EMBL" id="MBB4805758.1"/>
    </source>
</evidence>
<organism evidence="1 2">
    <name type="scientific">Chryseobacterium defluvii</name>
    <dbReference type="NCBI Taxonomy" id="160396"/>
    <lineage>
        <taxon>Bacteria</taxon>
        <taxon>Pseudomonadati</taxon>
        <taxon>Bacteroidota</taxon>
        <taxon>Flavobacteriia</taxon>
        <taxon>Flavobacteriales</taxon>
        <taxon>Weeksellaceae</taxon>
        <taxon>Chryseobacterium group</taxon>
        <taxon>Chryseobacterium</taxon>
    </lineage>
</organism>
<dbReference type="AlphaFoldDB" id="A0A840KCL7"/>
<dbReference type="RefSeq" id="WP_184185468.1">
    <property type="nucleotide sequence ID" value="NZ_JACHLE010000001.1"/>
</dbReference>
<dbReference type="InterPro" id="IPR025345">
    <property type="entry name" value="DUF4249"/>
</dbReference>
<proteinExistence type="predicted"/>
<comment type="caution">
    <text evidence="1">The sequence shown here is derived from an EMBL/GenBank/DDBJ whole genome shotgun (WGS) entry which is preliminary data.</text>
</comment>
<dbReference type="Proteomes" id="UP000592180">
    <property type="component" value="Unassembled WGS sequence"/>
</dbReference>
<evidence type="ECO:0000313" key="2">
    <source>
        <dbReference type="Proteomes" id="UP000592180"/>
    </source>
</evidence>
<dbReference type="EMBL" id="JACHLE010000001">
    <property type="protein sequence ID" value="MBB4805758.1"/>
    <property type="molecule type" value="Genomic_DNA"/>
</dbReference>
<evidence type="ECO:0008006" key="3">
    <source>
        <dbReference type="Google" id="ProtNLM"/>
    </source>
</evidence>
<name>A0A840KCL7_9FLAO</name>
<protein>
    <recommendedName>
        <fullName evidence="3">DUF4249 domain-containing protein</fullName>
    </recommendedName>
</protein>
<dbReference type="Pfam" id="PF14054">
    <property type="entry name" value="DUF4249"/>
    <property type="match status" value="1"/>
</dbReference>